<dbReference type="Proteomes" id="UP000309215">
    <property type="component" value="Unassembled WGS sequence"/>
</dbReference>
<keyword evidence="3" id="KW-1185">Reference proteome</keyword>
<accession>A0A4U1IUA7</accession>
<dbReference type="AlphaFoldDB" id="A0A4U1IUA7"/>
<evidence type="ECO:0000313" key="2">
    <source>
        <dbReference type="EMBL" id="TKC97997.1"/>
    </source>
</evidence>
<dbReference type="OrthoDB" id="5516184at2"/>
<dbReference type="EMBL" id="SSMQ01000077">
    <property type="protein sequence ID" value="TKC97997.1"/>
    <property type="molecule type" value="Genomic_DNA"/>
</dbReference>
<comment type="caution">
    <text evidence="2">The sequence shown here is derived from an EMBL/GenBank/DDBJ whole genome shotgun (WGS) entry which is preliminary data.</text>
</comment>
<evidence type="ECO:0000256" key="1">
    <source>
        <dbReference type="SAM" id="MobiDB-lite"/>
    </source>
</evidence>
<feature type="compositionally biased region" description="Low complexity" evidence="1">
    <location>
        <begin position="90"/>
        <end position="108"/>
    </location>
</feature>
<name>A0A4U1IUA7_9BACT</name>
<reference evidence="2 3" key="1">
    <citation type="submission" date="2019-04" db="EMBL/GenBank/DDBJ databases">
        <authorList>
            <person name="Li Y."/>
            <person name="Wang J."/>
        </authorList>
    </citation>
    <scope>NUCLEOTIDE SEQUENCE [LARGE SCALE GENOMIC DNA]</scope>
    <source>
        <strain evidence="2 3">DSM 14668</strain>
    </source>
</reference>
<protein>
    <submittedName>
        <fullName evidence="2">Uncharacterized protein</fullName>
    </submittedName>
</protein>
<dbReference type="RefSeq" id="WP_136934992.1">
    <property type="nucleotide sequence ID" value="NZ_SSMQ01000077.1"/>
</dbReference>
<sequence>MSIGESRSPDSNITATLSIPRGVLQVVAPPPETLSQCNVEAVTGIPRRVFLEAIRAPDFPVPVARLGKLRIVNRAAFVAWLEDNARKQIAAPSSPSAATDAASTGDTAPAEHADDILDAIGLQPQPATPSRARATSRRARRL</sequence>
<evidence type="ECO:0000313" key="3">
    <source>
        <dbReference type="Proteomes" id="UP000309215"/>
    </source>
</evidence>
<organism evidence="2 3">
    <name type="scientific">Polyangium fumosum</name>
    <dbReference type="NCBI Taxonomy" id="889272"/>
    <lineage>
        <taxon>Bacteria</taxon>
        <taxon>Pseudomonadati</taxon>
        <taxon>Myxococcota</taxon>
        <taxon>Polyangia</taxon>
        <taxon>Polyangiales</taxon>
        <taxon>Polyangiaceae</taxon>
        <taxon>Polyangium</taxon>
    </lineage>
</organism>
<gene>
    <name evidence="2" type="ORF">E8A74_43170</name>
</gene>
<feature type="region of interest" description="Disordered" evidence="1">
    <location>
        <begin position="89"/>
        <end position="142"/>
    </location>
</feature>
<proteinExistence type="predicted"/>